<proteinExistence type="predicted"/>
<evidence type="ECO:0000313" key="2">
    <source>
        <dbReference type="EMBL" id="PGH27860.1"/>
    </source>
</evidence>
<dbReference type="Proteomes" id="UP000224634">
    <property type="component" value="Unassembled WGS sequence"/>
</dbReference>
<dbReference type="EMBL" id="PDNA01000003">
    <property type="protein sequence ID" value="PGH27860.1"/>
    <property type="molecule type" value="Genomic_DNA"/>
</dbReference>
<organism evidence="2 3">
    <name type="scientific">Polytolypa hystricis (strain UAMH7299)</name>
    <dbReference type="NCBI Taxonomy" id="1447883"/>
    <lineage>
        <taxon>Eukaryota</taxon>
        <taxon>Fungi</taxon>
        <taxon>Dikarya</taxon>
        <taxon>Ascomycota</taxon>
        <taxon>Pezizomycotina</taxon>
        <taxon>Eurotiomycetes</taxon>
        <taxon>Eurotiomycetidae</taxon>
        <taxon>Onygenales</taxon>
        <taxon>Onygenales incertae sedis</taxon>
        <taxon>Polytolypa</taxon>
    </lineage>
</organism>
<sequence length="122" mass="13807">MTSPPPSPMWSYRVQQSLNRVSRKLLIFENNLPTFDRFERSPSVHSYPSTASYDDSEQRASPPPTPPTPSPPSKEEAALRSDIAINRRTNVHIKLEDLPRGHQGGIFDINPDAPESDEERVR</sequence>
<evidence type="ECO:0000313" key="3">
    <source>
        <dbReference type="Proteomes" id="UP000224634"/>
    </source>
</evidence>
<feature type="compositionally biased region" description="Polar residues" evidence="1">
    <location>
        <begin position="43"/>
        <end position="53"/>
    </location>
</feature>
<dbReference type="AlphaFoldDB" id="A0A2B7Z377"/>
<accession>A0A2B7Z377</accession>
<evidence type="ECO:0000256" key="1">
    <source>
        <dbReference type="SAM" id="MobiDB-lite"/>
    </source>
</evidence>
<feature type="region of interest" description="Disordered" evidence="1">
    <location>
        <begin position="37"/>
        <end position="122"/>
    </location>
</feature>
<name>A0A2B7Z377_POLH7</name>
<feature type="compositionally biased region" description="Pro residues" evidence="1">
    <location>
        <begin position="61"/>
        <end position="72"/>
    </location>
</feature>
<keyword evidence="3" id="KW-1185">Reference proteome</keyword>
<comment type="caution">
    <text evidence="2">The sequence shown here is derived from an EMBL/GenBank/DDBJ whole genome shotgun (WGS) entry which is preliminary data.</text>
</comment>
<gene>
    <name evidence="2" type="ORF">AJ80_00410</name>
</gene>
<reference evidence="2 3" key="1">
    <citation type="submission" date="2017-10" db="EMBL/GenBank/DDBJ databases">
        <title>Comparative genomics in systemic dimorphic fungi from Ajellomycetaceae.</title>
        <authorList>
            <person name="Munoz J.F."/>
            <person name="Mcewen J.G."/>
            <person name="Clay O.K."/>
            <person name="Cuomo C.A."/>
        </authorList>
    </citation>
    <scope>NUCLEOTIDE SEQUENCE [LARGE SCALE GENOMIC DNA]</scope>
    <source>
        <strain evidence="2 3">UAMH7299</strain>
    </source>
</reference>
<protein>
    <submittedName>
        <fullName evidence="2">Uncharacterized protein</fullName>
    </submittedName>
</protein>